<evidence type="ECO:0000313" key="4">
    <source>
        <dbReference type="Proteomes" id="UP000036681"/>
    </source>
</evidence>
<dbReference type="PANTHER" id="PTHR22907:SF1">
    <property type="entry name" value="ZP DOMAIN-CONTAINING PROTEIN"/>
    <property type="match status" value="1"/>
</dbReference>
<evidence type="ECO:0000313" key="5">
    <source>
        <dbReference type="WBParaSite" id="ALUE_0001653401-mRNA-1"/>
    </source>
</evidence>
<keyword evidence="2" id="KW-0812">Transmembrane</keyword>
<dbReference type="InterPro" id="IPR001507">
    <property type="entry name" value="ZP_dom"/>
</dbReference>
<dbReference type="PANTHER" id="PTHR22907">
    <property type="entry name" value="GH04558P"/>
    <property type="match status" value="1"/>
</dbReference>
<protein>
    <submittedName>
        <fullName evidence="5">ZP domain-containing protein</fullName>
    </submittedName>
</protein>
<feature type="domain" description="ZP" evidence="3">
    <location>
        <begin position="1"/>
        <end position="116"/>
    </location>
</feature>
<keyword evidence="2" id="KW-1133">Transmembrane helix</keyword>
<evidence type="ECO:0000256" key="2">
    <source>
        <dbReference type="SAM" id="Phobius"/>
    </source>
</evidence>
<keyword evidence="4" id="KW-1185">Reference proteome</keyword>
<dbReference type="WBParaSite" id="ALUE_0001653401-mRNA-1">
    <property type="protein sequence ID" value="ALUE_0001653401-mRNA-1"/>
    <property type="gene ID" value="ALUE_0001653401"/>
</dbReference>
<evidence type="ECO:0000259" key="3">
    <source>
        <dbReference type="PROSITE" id="PS51034"/>
    </source>
</evidence>
<name>A0A0M3IEK0_ASCLU</name>
<dbReference type="Pfam" id="PF25301">
    <property type="entry name" value="CUT_C"/>
    <property type="match status" value="1"/>
</dbReference>
<accession>A0A0M3IEK0</accession>
<dbReference type="AlphaFoldDB" id="A0A0M3IEK0"/>
<organism evidence="4 5">
    <name type="scientific">Ascaris lumbricoides</name>
    <name type="common">Giant roundworm</name>
    <dbReference type="NCBI Taxonomy" id="6252"/>
    <lineage>
        <taxon>Eukaryota</taxon>
        <taxon>Metazoa</taxon>
        <taxon>Ecdysozoa</taxon>
        <taxon>Nematoda</taxon>
        <taxon>Chromadorea</taxon>
        <taxon>Rhabditida</taxon>
        <taxon>Spirurina</taxon>
        <taxon>Ascaridomorpha</taxon>
        <taxon>Ascaridoidea</taxon>
        <taxon>Ascarididae</taxon>
        <taxon>Ascaris</taxon>
    </lineage>
</organism>
<dbReference type="PROSITE" id="PS51034">
    <property type="entry name" value="ZP_2"/>
    <property type="match status" value="1"/>
</dbReference>
<evidence type="ECO:0000256" key="1">
    <source>
        <dbReference type="ARBA" id="ARBA00022729"/>
    </source>
</evidence>
<dbReference type="InterPro" id="IPR057475">
    <property type="entry name" value="CUT_C"/>
</dbReference>
<keyword evidence="2" id="KW-0472">Membrane</keyword>
<feature type="transmembrane region" description="Helical" evidence="2">
    <location>
        <begin position="231"/>
        <end position="256"/>
    </location>
</feature>
<proteinExistence type="predicted"/>
<sequence>LKGGADGEPLKYAIIGEVVYHKWTCSGVYDNIYCMTVHSCMVDDGQGNRHEILDEMGCGTDRYLLNDLEYLDQLSAGQEAQVFKFADRPSVFFSCQIRLELRDEVSGQCDVSEFFVHSFDGIGSMVSDYSYRTDEGILSAHPIYARNQKEAQKKIKQTQIYQVRQFYHELILRMSKRISRETAHHFAINLDVATPSVDVLDLSERTPRSDELKEAEEDLFDSNNEVCISRLLLFAFGALIAIMLITTIAIAAFVIVKNREMKIFIKSDC</sequence>
<reference evidence="5" key="1">
    <citation type="submission" date="2017-02" db="UniProtKB">
        <authorList>
            <consortium name="WormBaseParasite"/>
        </authorList>
    </citation>
    <scope>IDENTIFICATION</scope>
</reference>
<dbReference type="Proteomes" id="UP000036681">
    <property type="component" value="Unplaced"/>
</dbReference>
<keyword evidence="1" id="KW-0732">Signal</keyword>
<dbReference type="InterPro" id="IPR051962">
    <property type="entry name" value="Cuticlin"/>
</dbReference>